<dbReference type="Proteomes" id="UP001200145">
    <property type="component" value="Unassembled WGS sequence"/>
</dbReference>
<protein>
    <submittedName>
        <fullName evidence="2">Uncharacterized protein</fullName>
    </submittedName>
</protein>
<reference evidence="2 3" key="1">
    <citation type="submission" date="2022-01" db="EMBL/GenBank/DDBJ databases">
        <title>Flavihumibacter sp. nov., isolated from sediment of a river.</title>
        <authorList>
            <person name="Liu H."/>
        </authorList>
    </citation>
    <scope>NUCLEOTIDE SEQUENCE [LARGE SCALE GENOMIC DNA]</scope>
    <source>
        <strain evidence="2 3">RY-1</strain>
    </source>
</reference>
<feature type="chain" id="PRO_5046899402" evidence="1">
    <location>
        <begin position="38"/>
        <end position="247"/>
    </location>
</feature>
<sequence>MLLSYSHVCSMNVKLFRVIFFTLMVPLCMLFCLQSHAQTKNPFWQHKYDSTLGMNRPLFIGFSYMRIGYKTNGHPFFLTDSLLACTLSYNKTIYRNLPVQLDIHQPALVTNDGSNNLISLITEQVDSLQIAGRYFFPVIQVVDGRAVNELMELVERGPITLYKRHRKVLQKPSGPDANVLPAFKDRPEWLVKSATGWNWIETEKQLLQLAPAQSEEIKSLIRKNRWSFRKNPDQLIRSVVHYINSTL</sequence>
<keyword evidence="3" id="KW-1185">Reference proteome</keyword>
<comment type="caution">
    <text evidence="2">The sequence shown here is derived from an EMBL/GenBank/DDBJ whole genome shotgun (WGS) entry which is preliminary data.</text>
</comment>
<gene>
    <name evidence="2" type="ORF">L0U88_06725</name>
</gene>
<evidence type="ECO:0000313" key="2">
    <source>
        <dbReference type="EMBL" id="MCF1714318.1"/>
    </source>
</evidence>
<accession>A0ABS9BGQ2</accession>
<keyword evidence="1" id="KW-0732">Signal</keyword>
<evidence type="ECO:0000313" key="3">
    <source>
        <dbReference type="Proteomes" id="UP001200145"/>
    </source>
</evidence>
<organism evidence="2 3">
    <name type="scientific">Flavihumibacter fluminis</name>
    <dbReference type="NCBI Taxonomy" id="2909236"/>
    <lineage>
        <taxon>Bacteria</taxon>
        <taxon>Pseudomonadati</taxon>
        <taxon>Bacteroidota</taxon>
        <taxon>Chitinophagia</taxon>
        <taxon>Chitinophagales</taxon>
        <taxon>Chitinophagaceae</taxon>
        <taxon>Flavihumibacter</taxon>
    </lineage>
</organism>
<feature type="signal peptide" evidence="1">
    <location>
        <begin position="1"/>
        <end position="37"/>
    </location>
</feature>
<evidence type="ECO:0000256" key="1">
    <source>
        <dbReference type="SAM" id="SignalP"/>
    </source>
</evidence>
<dbReference type="EMBL" id="JAKEVY010000002">
    <property type="protein sequence ID" value="MCF1714318.1"/>
    <property type="molecule type" value="Genomic_DNA"/>
</dbReference>
<name>A0ABS9BGQ2_9BACT</name>
<dbReference type="RefSeq" id="WP_234864890.1">
    <property type="nucleotide sequence ID" value="NZ_JAKEVY010000002.1"/>
</dbReference>
<proteinExistence type="predicted"/>